<dbReference type="KEGG" id="nik:F5I99_05445"/>
<dbReference type="PANTHER" id="PTHR43798">
    <property type="entry name" value="MONOACYLGLYCEROL LIPASE"/>
    <property type="match status" value="1"/>
</dbReference>
<dbReference type="PRINTS" id="PR00111">
    <property type="entry name" value="ABHYDROLASE"/>
</dbReference>
<dbReference type="Gene3D" id="3.40.50.1820">
    <property type="entry name" value="alpha/beta hydrolase"/>
    <property type="match status" value="1"/>
</dbReference>
<evidence type="ECO:0000259" key="1">
    <source>
        <dbReference type="Pfam" id="PF12697"/>
    </source>
</evidence>
<organism evidence="2 3">
    <name type="scientific">Nitrincola iocasae</name>
    <dbReference type="NCBI Taxonomy" id="2614693"/>
    <lineage>
        <taxon>Bacteria</taxon>
        <taxon>Pseudomonadati</taxon>
        <taxon>Pseudomonadota</taxon>
        <taxon>Gammaproteobacteria</taxon>
        <taxon>Oceanospirillales</taxon>
        <taxon>Oceanospirillaceae</taxon>
        <taxon>Nitrincola</taxon>
    </lineage>
</organism>
<dbReference type="InterPro" id="IPR050266">
    <property type="entry name" value="AB_hydrolase_sf"/>
</dbReference>
<evidence type="ECO:0000313" key="3">
    <source>
        <dbReference type="Proteomes" id="UP000325606"/>
    </source>
</evidence>
<dbReference type="GO" id="GO:0016787">
    <property type="term" value="F:hydrolase activity"/>
    <property type="evidence" value="ECO:0007669"/>
    <property type="project" value="UniProtKB-KW"/>
</dbReference>
<feature type="domain" description="AB hydrolase-1" evidence="1">
    <location>
        <begin position="28"/>
        <end position="265"/>
    </location>
</feature>
<dbReference type="PANTHER" id="PTHR43798:SF33">
    <property type="entry name" value="HYDROLASE, PUTATIVE (AFU_ORTHOLOGUE AFUA_2G14860)-RELATED"/>
    <property type="match status" value="1"/>
</dbReference>
<evidence type="ECO:0000313" key="2">
    <source>
        <dbReference type="EMBL" id="QEW05980.1"/>
    </source>
</evidence>
<dbReference type="EMBL" id="CP044222">
    <property type="protein sequence ID" value="QEW05980.1"/>
    <property type="molecule type" value="Genomic_DNA"/>
</dbReference>
<keyword evidence="2" id="KW-0378">Hydrolase</keyword>
<dbReference type="InterPro" id="IPR000073">
    <property type="entry name" value="AB_hydrolase_1"/>
</dbReference>
<accession>A0A5J6LBY0</accession>
<dbReference type="AlphaFoldDB" id="A0A5J6LBY0"/>
<dbReference type="Proteomes" id="UP000325606">
    <property type="component" value="Chromosome"/>
</dbReference>
<protein>
    <submittedName>
        <fullName evidence="2">Alpha/beta fold hydrolase</fullName>
    </submittedName>
</protein>
<keyword evidence="3" id="KW-1185">Reference proteome</keyword>
<dbReference type="SUPFAM" id="SSF53474">
    <property type="entry name" value="alpha/beta-Hydrolases"/>
    <property type="match status" value="1"/>
</dbReference>
<dbReference type="Pfam" id="PF12697">
    <property type="entry name" value="Abhydrolase_6"/>
    <property type="match status" value="1"/>
</dbReference>
<dbReference type="InterPro" id="IPR029058">
    <property type="entry name" value="AB_hydrolase_fold"/>
</dbReference>
<sequence>MQARHHFVQCNHLEVHLTCWGDQSAPAVVLWHGLTRTGRDFDELAQTLAKDYFVLCPDTPGRGYSQWSPSPEVDYVLPRYVEVARQLLEAFHIEQCIWIGTSMGGLIGMLLAAEEHTPVSALLVNDVGPELPAEALQRIRDYIGIQPVFDSLTALEQWLQTVYVTFGKNTAEFWRRMAITSSRRLTDGRYTLHYDPALVKAFQVEDDGQTLWPQWQAIRCPLMIVRGAESDLLSVSLLEAMQKAQPTAQSVTFTDVGHAPTLVNPQQQTIVVDWICRSSLRER</sequence>
<dbReference type="GO" id="GO:0016020">
    <property type="term" value="C:membrane"/>
    <property type="evidence" value="ECO:0007669"/>
    <property type="project" value="TreeGrafter"/>
</dbReference>
<reference evidence="2 3" key="1">
    <citation type="submission" date="2019-09" db="EMBL/GenBank/DDBJ databases">
        <title>Nitrincola iocasae sp. nov., a bacterium isolated from the sediment collected at a cold seep field in South China Sea.</title>
        <authorList>
            <person name="Zhang H."/>
            <person name="Wang H."/>
            <person name="Li C."/>
        </authorList>
    </citation>
    <scope>NUCLEOTIDE SEQUENCE [LARGE SCALE GENOMIC DNA]</scope>
    <source>
        <strain evidence="2 3">KXZD1103</strain>
    </source>
</reference>
<dbReference type="RefSeq" id="WP_151054016.1">
    <property type="nucleotide sequence ID" value="NZ_CP044222.1"/>
</dbReference>
<proteinExistence type="predicted"/>
<name>A0A5J6LBY0_9GAMM</name>
<gene>
    <name evidence="2" type="ORF">F5I99_05445</name>
</gene>